<dbReference type="AlphaFoldDB" id="D8UGR9"/>
<proteinExistence type="predicted"/>
<dbReference type="GeneID" id="9622958"/>
<feature type="region of interest" description="Disordered" evidence="2">
    <location>
        <begin position="221"/>
        <end position="244"/>
    </location>
</feature>
<reference evidence="3 4" key="1">
    <citation type="journal article" date="2010" name="Science">
        <title>Genomic analysis of organismal complexity in the multicellular green alga Volvox carteri.</title>
        <authorList>
            <person name="Prochnik S.E."/>
            <person name="Umen J."/>
            <person name="Nedelcu A.M."/>
            <person name="Hallmann A."/>
            <person name="Miller S.M."/>
            <person name="Nishii I."/>
            <person name="Ferris P."/>
            <person name="Kuo A."/>
            <person name="Mitros T."/>
            <person name="Fritz-Laylin L.K."/>
            <person name="Hellsten U."/>
            <person name="Chapman J."/>
            <person name="Simakov O."/>
            <person name="Rensing S.A."/>
            <person name="Terry A."/>
            <person name="Pangilinan J."/>
            <person name="Kapitonov V."/>
            <person name="Jurka J."/>
            <person name="Salamov A."/>
            <person name="Shapiro H."/>
            <person name="Schmutz J."/>
            <person name="Grimwood J."/>
            <person name="Lindquist E."/>
            <person name="Lucas S."/>
            <person name="Grigoriev I.V."/>
            <person name="Schmitt R."/>
            <person name="Kirk D."/>
            <person name="Rokhsar D.S."/>
        </authorList>
    </citation>
    <scope>NUCLEOTIDE SEQUENCE [LARGE SCALE GENOMIC DNA]</scope>
    <source>
        <strain evidence="4">f. Nagariensis / Eve</strain>
    </source>
</reference>
<dbReference type="OrthoDB" id="538159at2759"/>
<feature type="coiled-coil region" evidence="1">
    <location>
        <begin position="45"/>
        <end position="219"/>
    </location>
</feature>
<keyword evidence="1" id="KW-0175">Coiled coil</keyword>
<dbReference type="RefSeq" id="XP_002957839.1">
    <property type="nucleotide sequence ID" value="XM_002957793.1"/>
</dbReference>
<evidence type="ECO:0000256" key="1">
    <source>
        <dbReference type="SAM" id="Coils"/>
    </source>
</evidence>
<sequence>MSRMCMQVDGAKWDAWNRALAGTAGVLAVGGRKDDGSLAKLYDIAVELRERLRYSQARLRNLKQELSATAAAARSERHEAMIRLQELETEVARLAGAVQAQGSTLAARETVSQSQAAENEQLRRHIARLEGQLQRCEEDRRVTISERNDALRHLDRMTRLLEESEARVAAVQAEHSNLLDEMVAAKGRLADLSALETLYGAARDELQRLDKENLELKDIAASGGPSISSRPLSPAGGRMLQLSPSRAASQSYSQSYSQSCSPPLEDPVSEMAFLGPPSSAYPPDPENYLFYRVGGGYEARVDPTQPTNPQPRASGWVPKDVVRLVQAFRHSYGLNLEWRFWEPLVLLIDEVYRNRAGVTLAAMRAAQREKLKAIKRQVRAALGYPSAVANGKINHLQRQLNSARKILALTDRKEEQPLRQMAMKDYHLGYQLDRSALMILPGNPSSP</sequence>
<protein>
    <submittedName>
        <fullName evidence="3">Uncharacterized protein</fullName>
    </submittedName>
</protein>
<evidence type="ECO:0000313" key="4">
    <source>
        <dbReference type="Proteomes" id="UP000001058"/>
    </source>
</evidence>
<dbReference type="KEGG" id="vcn:VOLCADRAFT_119797"/>
<dbReference type="InParanoid" id="D8UGR9"/>
<dbReference type="Proteomes" id="UP000001058">
    <property type="component" value="Unassembled WGS sequence"/>
</dbReference>
<gene>
    <name evidence="3" type="ORF">VOLCADRAFT_119797</name>
</gene>
<evidence type="ECO:0000313" key="3">
    <source>
        <dbReference type="EMBL" id="EFJ41076.1"/>
    </source>
</evidence>
<name>D8UGR9_VOLCA</name>
<evidence type="ECO:0000256" key="2">
    <source>
        <dbReference type="SAM" id="MobiDB-lite"/>
    </source>
</evidence>
<dbReference type="EMBL" id="GL378401">
    <property type="protein sequence ID" value="EFJ41076.1"/>
    <property type="molecule type" value="Genomic_DNA"/>
</dbReference>
<keyword evidence="4" id="KW-1185">Reference proteome</keyword>
<accession>D8UGR9</accession>
<organism evidence="4">
    <name type="scientific">Volvox carteri f. nagariensis</name>
    <dbReference type="NCBI Taxonomy" id="3068"/>
    <lineage>
        <taxon>Eukaryota</taxon>
        <taxon>Viridiplantae</taxon>
        <taxon>Chlorophyta</taxon>
        <taxon>core chlorophytes</taxon>
        <taxon>Chlorophyceae</taxon>
        <taxon>CS clade</taxon>
        <taxon>Chlamydomonadales</taxon>
        <taxon>Volvocaceae</taxon>
        <taxon>Volvox</taxon>
    </lineage>
</organism>